<evidence type="ECO:0000313" key="3">
    <source>
        <dbReference type="Proteomes" id="UP000533306"/>
    </source>
</evidence>
<accession>A0A7W9S4J8</accession>
<keyword evidence="2" id="KW-0808">Transferase</keyword>
<dbReference type="EMBL" id="JACHEU010000001">
    <property type="protein sequence ID" value="MBB6012893.1"/>
    <property type="molecule type" value="Genomic_DNA"/>
</dbReference>
<protein>
    <submittedName>
        <fullName evidence="2">CelD/BcsL family acetyltransferase involved in cellulose biosynthesis</fullName>
    </submittedName>
</protein>
<evidence type="ECO:0000259" key="1">
    <source>
        <dbReference type="Pfam" id="PF13480"/>
    </source>
</evidence>
<dbReference type="Proteomes" id="UP000533306">
    <property type="component" value="Unassembled WGS sequence"/>
</dbReference>
<organism evidence="2 3">
    <name type="scientific">Aquamicrobium lusatiense</name>
    <dbReference type="NCBI Taxonomy" id="89772"/>
    <lineage>
        <taxon>Bacteria</taxon>
        <taxon>Pseudomonadati</taxon>
        <taxon>Pseudomonadota</taxon>
        <taxon>Alphaproteobacteria</taxon>
        <taxon>Hyphomicrobiales</taxon>
        <taxon>Phyllobacteriaceae</taxon>
        <taxon>Aquamicrobium</taxon>
    </lineage>
</organism>
<name>A0A7W9S4J8_9HYPH</name>
<dbReference type="InterPro" id="IPR016181">
    <property type="entry name" value="Acyl_CoA_acyltransferase"/>
</dbReference>
<dbReference type="AlphaFoldDB" id="A0A7W9S4J8"/>
<dbReference type="InterPro" id="IPR038740">
    <property type="entry name" value="BioF2-like_GNAT_dom"/>
</dbReference>
<dbReference type="Pfam" id="PF13480">
    <property type="entry name" value="Acetyltransf_6"/>
    <property type="match status" value="1"/>
</dbReference>
<comment type="caution">
    <text evidence="2">The sequence shown here is derived from an EMBL/GenBank/DDBJ whole genome shotgun (WGS) entry which is preliminary data.</text>
</comment>
<reference evidence="2 3" key="1">
    <citation type="submission" date="2020-08" db="EMBL/GenBank/DDBJ databases">
        <title>Genomic Encyclopedia of Type Strains, Phase IV (KMG-IV): sequencing the most valuable type-strain genomes for metagenomic binning, comparative biology and taxonomic classification.</title>
        <authorList>
            <person name="Goeker M."/>
        </authorList>
    </citation>
    <scope>NUCLEOTIDE SEQUENCE [LARGE SCALE GENOMIC DNA]</scope>
    <source>
        <strain evidence="2 3">DSM 11099</strain>
    </source>
</reference>
<feature type="domain" description="BioF2-like acetyltransferase" evidence="1">
    <location>
        <begin position="187"/>
        <end position="334"/>
    </location>
</feature>
<gene>
    <name evidence="2" type="ORF">HNR59_002238</name>
</gene>
<proteinExistence type="predicted"/>
<dbReference type="GO" id="GO:0016740">
    <property type="term" value="F:transferase activity"/>
    <property type="evidence" value="ECO:0007669"/>
    <property type="project" value="UniProtKB-KW"/>
</dbReference>
<keyword evidence="3" id="KW-1185">Reference proteome</keyword>
<dbReference type="SUPFAM" id="SSF55729">
    <property type="entry name" value="Acyl-CoA N-acyltransferases (Nat)"/>
    <property type="match status" value="1"/>
</dbReference>
<sequence length="398" mass="44026">MDAAAPFSRDGQPRRETASVSLASESALRNYEQLCDVAVHAPPQGPLWVRNWSRHHPDTSIIATLSVDGRPVFALALEIVALGPLLIARFMGGCHANGNFPATDPVWLDHAGPAVFAALFDELAGFRPAIDVVLLDRLLPASDAMPLSRPNPLRAFRPFDSPDISLAVDLSGGFEVMIASPEGRGKHKRYRSQARKFAAAGTCQRIEATNSEEVDRLLDAFFEMKAARFASMGITDVFAPPDVRAFFRNLFAESLREPSPPFVLHGLEVAGKLRAITGSSRCGNRLICEFGSISEDELCHLSPGNFLFFDNIREASEQGFTVYDFSIGDEPYKRQWCDTEIRYLETLIPLTAAGKAYAFAHRQKVRLKTRLKQSPTLWPLLKTMRRILAGRPAKKDSD</sequence>
<dbReference type="RefSeq" id="WP_183829959.1">
    <property type="nucleotide sequence ID" value="NZ_JACHEU010000001.1"/>
</dbReference>
<evidence type="ECO:0000313" key="2">
    <source>
        <dbReference type="EMBL" id="MBB6012893.1"/>
    </source>
</evidence>
<dbReference type="Gene3D" id="3.40.630.30">
    <property type="match status" value="1"/>
</dbReference>